<dbReference type="Gene3D" id="1.10.10.60">
    <property type="entry name" value="Homeodomain-like"/>
    <property type="match status" value="1"/>
</dbReference>
<dbReference type="InterPro" id="IPR020449">
    <property type="entry name" value="Tscrpt_reg_AraC-type_HTH"/>
</dbReference>
<keyword evidence="4" id="KW-0812">Transmembrane</keyword>
<evidence type="ECO:0000256" key="3">
    <source>
        <dbReference type="ARBA" id="ARBA00023163"/>
    </source>
</evidence>
<dbReference type="Proteomes" id="UP000620139">
    <property type="component" value="Unassembled WGS sequence"/>
</dbReference>
<evidence type="ECO:0000256" key="1">
    <source>
        <dbReference type="ARBA" id="ARBA00023015"/>
    </source>
</evidence>
<keyword evidence="4" id="KW-0472">Membrane</keyword>
<sequence length="383" mass="41494">MQLPALLTAVGAIQGGVLAAALMAKPRGPRRANRFMAALLGVVALALLGDFLRLDAQWRHWPASYVALSSLPFLFGPLLLAYVQVLTGSAAALKGRHLGHALPWVVNLVLLTPWLMLPEPQLIERIGAGLAAPAAGVNLLALGKAISLLAYTGCAMLQVRRWQRSLRDQFSNLDRVNLRWLSGLLVLFLVLECVFLSYLLGLWPPGNPVGAADTAISLLLTLLVLATGVLAVRQPQVFSAEPSLATERPAEAAGPPRGLRNLPADRVPALRERLQRLMSEQALYRDRELSLRGLAQALGASPHQVSELLNQELGCNFFDFINGERVAAVQRGLREQPEATVLDLALEAGFNNKSTFNKAFRRVAGCTPTEWKAAQGNRQVVDL</sequence>
<feature type="transmembrane region" description="Helical" evidence="4">
    <location>
        <begin position="137"/>
        <end position="159"/>
    </location>
</feature>
<dbReference type="PANTHER" id="PTHR43280">
    <property type="entry name" value="ARAC-FAMILY TRANSCRIPTIONAL REGULATOR"/>
    <property type="match status" value="1"/>
</dbReference>
<dbReference type="GO" id="GO:0003700">
    <property type="term" value="F:DNA-binding transcription factor activity"/>
    <property type="evidence" value="ECO:0007669"/>
    <property type="project" value="InterPro"/>
</dbReference>
<keyword evidence="3" id="KW-0804">Transcription</keyword>
<dbReference type="SMART" id="SM00342">
    <property type="entry name" value="HTH_ARAC"/>
    <property type="match status" value="1"/>
</dbReference>
<comment type="caution">
    <text evidence="6">The sequence shown here is derived from an EMBL/GenBank/DDBJ whole genome shotgun (WGS) entry which is preliminary data.</text>
</comment>
<reference evidence="6" key="1">
    <citation type="submission" date="2020-12" db="EMBL/GenBank/DDBJ databases">
        <title>The genome sequence of Inhella sp. 4Y17.</title>
        <authorList>
            <person name="Liu Y."/>
        </authorList>
    </citation>
    <scope>NUCLEOTIDE SEQUENCE</scope>
    <source>
        <strain evidence="6">4Y10</strain>
    </source>
</reference>
<feature type="transmembrane region" description="Helical" evidence="4">
    <location>
        <begin position="64"/>
        <end position="86"/>
    </location>
</feature>
<keyword evidence="1" id="KW-0805">Transcription regulation</keyword>
<feature type="transmembrane region" description="Helical" evidence="4">
    <location>
        <begin position="6"/>
        <end position="23"/>
    </location>
</feature>
<dbReference type="PRINTS" id="PR00032">
    <property type="entry name" value="HTHARAC"/>
</dbReference>
<proteinExistence type="predicted"/>
<evidence type="ECO:0000256" key="4">
    <source>
        <dbReference type="SAM" id="Phobius"/>
    </source>
</evidence>
<dbReference type="PROSITE" id="PS00041">
    <property type="entry name" value="HTH_ARAC_FAMILY_1"/>
    <property type="match status" value="1"/>
</dbReference>
<evidence type="ECO:0000256" key="2">
    <source>
        <dbReference type="ARBA" id="ARBA00023125"/>
    </source>
</evidence>
<dbReference type="SUPFAM" id="SSF46689">
    <property type="entry name" value="Homeodomain-like"/>
    <property type="match status" value="1"/>
</dbReference>
<evidence type="ECO:0000313" key="6">
    <source>
        <dbReference type="EMBL" id="MBH9551542.1"/>
    </source>
</evidence>
<dbReference type="PANTHER" id="PTHR43280:SF29">
    <property type="entry name" value="ARAC-FAMILY TRANSCRIPTIONAL REGULATOR"/>
    <property type="match status" value="1"/>
</dbReference>
<dbReference type="Pfam" id="PF12833">
    <property type="entry name" value="HTH_18"/>
    <property type="match status" value="1"/>
</dbReference>
<dbReference type="RefSeq" id="WP_198099151.1">
    <property type="nucleotide sequence ID" value="NZ_JAEDAL010000001.1"/>
</dbReference>
<keyword evidence="4" id="KW-1133">Transmembrane helix</keyword>
<dbReference type="AlphaFoldDB" id="A0A931IRW0"/>
<feature type="transmembrane region" description="Helical" evidence="4">
    <location>
        <begin position="180"/>
        <end position="203"/>
    </location>
</feature>
<feature type="transmembrane region" description="Helical" evidence="4">
    <location>
        <begin position="98"/>
        <end position="117"/>
    </location>
</feature>
<dbReference type="PROSITE" id="PS01124">
    <property type="entry name" value="HTH_ARAC_FAMILY_2"/>
    <property type="match status" value="1"/>
</dbReference>
<accession>A0A931IRW0</accession>
<dbReference type="GO" id="GO:0043565">
    <property type="term" value="F:sequence-specific DNA binding"/>
    <property type="evidence" value="ECO:0007669"/>
    <property type="project" value="InterPro"/>
</dbReference>
<feature type="transmembrane region" description="Helical" evidence="4">
    <location>
        <begin position="215"/>
        <end position="232"/>
    </location>
</feature>
<keyword evidence="2" id="KW-0238">DNA-binding</keyword>
<organism evidence="6 7">
    <name type="scientific">Inhella gelatinilytica</name>
    <dbReference type="NCBI Taxonomy" id="2795030"/>
    <lineage>
        <taxon>Bacteria</taxon>
        <taxon>Pseudomonadati</taxon>
        <taxon>Pseudomonadota</taxon>
        <taxon>Betaproteobacteria</taxon>
        <taxon>Burkholderiales</taxon>
        <taxon>Sphaerotilaceae</taxon>
        <taxon>Inhella</taxon>
    </lineage>
</organism>
<evidence type="ECO:0000259" key="5">
    <source>
        <dbReference type="PROSITE" id="PS01124"/>
    </source>
</evidence>
<dbReference type="InterPro" id="IPR018062">
    <property type="entry name" value="HTH_AraC-typ_CS"/>
</dbReference>
<evidence type="ECO:0000313" key="7">
    <source>
        <dbReference type="Proteomes" id="UP000620139"/>
    </source>
</evidence>
<dbReference type="InterPro" id="IPR018060">
    <property type="entry name" value="HTH_AraC"/>
</dbReference>
<dbReference type="InterPro" id="IPR009057">
    <property type="entry name" value="Homeodomain-like_sf"/>
</dbReference>
<gene>
    <name evidence="6" type="ORF">I7X43_01665</name>
</gene>
<dbReference type="EMBL" id="JAEDAL010000001">
    <property type="protein sequence ID" value="MBH9551542.1"/>
    <property type="molecule type" value="Genomic_DNA"/>
</dbReference>
<feature type="transmembrane region" description="Helical" evidence="4">
    <location>
        <begin position="35"/>
        <end position="52"/>
    </location>
</feature>
<protein>
    <submittedName>
        <fullName evidence="6">AraC family transcriptional regulator</fullName>
    </submittedName>
</protein>
<keyword evidence="7" id="KW-1185">Reference proteome</keyword>
<name>A0A931IRW0_9BURK</name>
<feature type="domain" description="HTH araC/xylS-type" evidence="5">
    <location>
        <begin position="272"/>
        <end position="374"/>
    </location>
</feature>